<feature type="disulfide bond" evidence="4">
    <location>
        <begin position="229"/>
        <end position="256"/>
    </location>
</feature>
<comment type="caution">
    <text evidence="6">The sequence shown here is derived from an EMBL/GenBank/DDBJ whole genome shotgun (WGS) entry which is preliminary data.</text>
</comment>
<feature type="domain" description="Sushi" evidence="5">
    <location>
        <begin position="201"/>
        <end position="258"/>
    </location>
</feature>
<evidence type="ECO:0000259" key="5">
    <source>
        <dbReference type="PROSITE" id="PS50923"/>
    </source>
</evidence>
<evidence type="ECO:0000256" key="2">
    <source>
        <dbReference type="ARBA" id="ARBA00022737"/>
    </source>
</evidence>
<feature type="disulfide bond" evidence="4">
    <location>
        <begin position="171"/>
        <end position="198"/>
    </location>
</feature>
<reference evidence="6" key="1">
    <citation type="journal article" date="2019" name="bioRxiv">
        <title>The Genome of the Zebra Mussel, Dreissena polymorpha: A Resource for Invasive Species Research.</title>
        <authorList>
            <person name="McCartney M.A."/>
            <person name="Auch B."/>
            <person name="Kono T."/>
            <person name="Mallez S."/>
            <person name="Zhang Y."/>
            <person name="Obille A."/>
            <person name="Becker A."/>
            <person name="Abrahante J.E."/>
            <person name="Garbe J."/>
            <person name="Badalamenti J.P."/>
            <person name="Herman A."/>
            <person name="Mangelson H."/>
            <person name="Liachko I."/>
            <person name="Sullivan S."/>
            <person name="Sone E.D."/>
            <person name="Koren S."/>
            <person name="Silverstein K.A.T."/>
            <person name="Beckman K.B."/>
            <person name="Gohl D.M."/>
        </authorList>
    </citation>
    <scope>NUCLEOTIDE SEQUENCE</scope>
    <source>
        <strain evidence="6">Duluth1</strain>
        <tissue evidence="6">Whole animal</tissue>
    </source>
</reference>
<reference evidence="6" key="2">
    <citation type="submission" date="2020-11" db="EMBL/GenBank/DDBJ databases">
        <authorList>
            <person name="McCartney M.A."/>
            <person name="Auch B."/>
            <person name="Kono T."/>
            <person name="Mallez S."/>
            <person name="Becker A."/>
            <person name="Gohl D.M."/>
            <person name="Silverstein K.A.T."/>
            <person name="Koren S."/>
            <person name="Bechman K.B."/>
            <person name="Herman A."/>
            <person name="Abrahante J.E."/>
            <person name="Garbe J."/>
        </authorList>
    </citation>
    <scope>NUCLEOTIDE SEQUENCE</scope>
    <source>
        <strain evidence="6">Duluth1</strain>
        <tissue evidence="6">Whole animal</tissue>
    </source>
</reference>
<feature type="domain" description="Sushi" evidence="5">
    <location>
        <begin position="143"/>
        <end position="200"/>
    </location>
</feature>
<evidence type="ECO:0000313" key="7">
    <source>
        <dbReference type="Proteomes" id="UP000828390"/>
    </source>
</evidence>
<dbReference type="InterPro" id="IPR051277">
    <property type="entry name" value="SEZ6_CSMD_C4BPB_Regulators"/>
</dbReference>
<evidence type="ECO:0000256" key="4">
    <source>
        <dbReference type="PROSITE-ProRule" id="PRU00302"/>
    </source>
</evidence>
<dbReference type="PROSITE" id="PS50923">
    <property type="entry name" value="SUSHI"/>
    <property type="match status" value="3"/>
</dbReference>
<keyword evidence="1" id="KW-0732">Signal</keyword>
<name>A0A9D4CFY0_DREPO</name>
<dbReference type="CDD" id="cd00033">
    <property type="entry name" value="CCP"/>
    <property type="match status" value="3"/>
</dbReference>
<keyword evidence="4" id="KW-0768">Sushi</keyword>
<protein>
    <recommendedName>
        <fullName evidence="5">Sushi domain-containing protein</fullName>
    </recommendedName>
</protein>
<dbReference type="AlphaFoldDB" id="A0A9D4CFY0"/>
<comment type="caution">
    <text evidence="4">Lacks conserved residue(s) required for the propagation of feature annotation.</text>
</comment>
<dbReference type="InterPro" id="IPR000436">
    <property type="entry name" value="Sushi_SCR_CCP_dom"/>
</dbReference>
<feature type="disulfide bond" evidence="4">
    <location>
        <begin position="113"/>
        <end position="140"/>
    </location>
</feature>
<dbReference type="PANTHER" id="PTHR45656:SF4">
    <property type="entry name" value="PROTEIN CBR-CLEC-78"/>
    <property type="match status" value="1"/>
</dbReference>
<dbReference type="PANTHER" id="PTHR45656">
    <property type="entry name" value="PROTEIN CBR-CLEC-78"/>
    <property type="match status" value="1"/>
</dbReference>
<feature type="domain" description="Sushi" evidence="5">
    <location>
        <begin position="85"/>
        <end position="142"/>
    </location>
</feature>
<dbReference type="InterPro" id="IPR035976">
    <property type="entry name" value="Sushi/SCR/CCP_sf"/>
</dbReference>
<keyword evidence="2" id="KW-0677">Repeat</keyword>
<gene>
    <name evidence="6" type="ORF">DPMN_050338</name>
</gene>
<evidence type="ECO:0000256" key="1">
    <source>
        <dbReference type="ARBA" id="ARBA00022729"/>
    </source>
</evidence>
<dbReference type="SUPFAM" id="SSF57535">
    <property type="entry name" value="Complement control module/SCR domain"/>
    <property type="match status" value="3"/>
</dbReference>
<dbReference type="Pfam" id="PF00084">
    <property type="entry name" value="Sushi"/>
    <property type="match status" value="3"/>
</dbReference>
<proteinExistence type="predicted"/>
<accession>A0A9D4CFY0</accession>
<sequence>MFGKSETDCGTPPMLTNGHRTFLNTTVNSTIYYVDDWIRAYYGMASATQHPQRTIPLSYTRAIQSFITCLDTGNWSELLVNCTIKDCQNPPVLQDGYQNATSTTYNSTVIYSCKPGYRMIGDNSITCLDTGNWSELLVNCTIKDCGTPPMLTNGHRTFVKSTVNTTIEYTCNPGYDLNGKRNVNCIETGTWSILEANCTMKDCHSPPVLKNGFVTVSTTTYNSTAVYTCSSGYDMHGPNSIAYLATGEWDKLDANCTIKDMNTNQYLVSMEKIIRTLTE</sequence>
<keyword evidence="3 4" id="KW-1015">Disulfide bond</keyword>
<keyword evidence="7" id="KW-1185">Reference proteome</keyword>
<dbReference type="SMART" id="SM00032">
    <property type="entry name" value="CCP"/>
    <property type="match status" value="4"/>
</dbReference>
<dbReference type="Proteomes" id="UP000828390">
    <property type="component" value="Unassembled WGS sequence"/>
</dbReference>
<evidence type="ECO:0000313" key="6">
    <source>
        <dbReference type="EMBL" id="KAH3724519.1"/>
    </source>
</evidence>
<organism evidence="6 7">
    <name type="scientific">Dreissena polymorpha</name>
    <name type="common">Zebra mussel</name>
    <name type="synonym">Mytilus polymorpha</name>
    <dbReference type="NCBI Taxonomy" id="45954"/>
    <lineage>
        <taxon>Eukaryota</taxon>
        <taxon>Metazoa</taxon>
        <taxon>Spiralia</taxon>
        <taxon>Lophotrochozoa</taxon>
        <taxon>Mollusca</taxon>
        <taxon>Bivalvia</taxon>
        <taxon>Autobranchia</taxon>
        <taxon>Heteroconchia</taxon>
        <taxon>Euheterodonta</taxon>
        <taxon>Imparidentia</taxon>
        <taxon>Neoheterodontei</taxon>
        <taxon>Myida</taxon>
        <taxon>Dreissenoidea</taxon>
        <taxon>Dreissenidae</taxon>
        <taxon>Dreissena</taxon>
    </lineage>
</organism>
<dbReference type="Gene3D" id="2.10.70.10">
    <property type="entry name" value="Complement Module, domain 1"/>
    <property type="match status" value="3"/>
</dbReference>
<evidence type="ECO:0000256" key="3">
    <source>
        <dbReference type="ARBA" id="ARBA00023157"/>
    </source>
</evidence>
<dbReference type="EMBL" id="JAIWYP010000012">
    <property type="protein sequence ID" value="KAH3724519.1"/>
    <property type="molecule type" value="Genomic_DNA"/>
</dbReference>